<dbReference type="OrthoDB" id="1815350at2"/>
<feature type="transmembrane region" description="Helical" evidence="1">
    <location>
        <begin position="78"/>
        <end position="101"/>
    </location>
</feature>
<dbReference type="EMBL" id="DF968180">
    <property type="protein sequence ID" value="GAP39824.1"/>
    <property type="molecule type" value="Genomic_DNA"/>
</dbReference>
<dbReference type="AlphaFoldDB" id="A0A0K8PBD3"/>
<evidence type="ECO:0000313" key="3">
    <source>
        <dbReference type="Proteomes" id="UP000053370"/>
    </source>
</evidence>
<evidence type="ECO:0000256" key="1">
    <source>
        <dbReference type="SAM" id="Phobius"/>
    </source>
</evidence>
<reference evidence="2" key="1">
    <citation type="journal article" date="2015" name="Genome Announc.">
        <title>Draft Genome Sequence of Anaerolineae Strain TC1, a Novel Isolate from a Methanogenic Wastewater Treatment System.</title>
        <authorList>
            <person name="Matsuura N."/>
            <person name="Tourlousse D.M."/>
            <person name="Sun L."/>
            <person name="Toyonaga M."/>
            <person name="Kuroda K."/>
            <person name="Ohashi A."/>
            <person name="Cruz R."/>
            <person name="Yamaguchi T."/>
            <person name="Sekiguchi Y."/>
        </authorList>
    </citation>
    <scope>NUCLEOTIDE SEQUENCE [LARGE SCALE GENOMIC DNA]</scope>
    <source>
        <strain evidence="2">TC1</strain>
    </source>
</reference>
<evidence type="ECO:0008006" key="4">
    <source>
        <dbReference type="Google" id="ProtNLM"/>
    </source>
</evidence>
<dbReference type="Proteomes" id="UP000053370">
    <property type="component" value="Unassembled WGS sequence"/>
</dbReference>
<organism evidence="2">
    <name type="scientific">Flexilinea flocculi</name>
    <dbReference type="NCBI Taxonomy" id="1678840"/>
    <lineage>
        <taxon>Bacteria</taxon>
        <taxon>Bacillati</taxon>
        <taxon>Chloroflexota</taxon>
        <taxon>Anaerolineae</taxon>
        <taxon>Anaerolineales</taxon>
        <taxon>Anaerolineaceae</taxon>
        <taxon>Flexilinea</taxon>
    </lineage>
</organism>
<protein>
    <recommendedName>
        <fullName evidence="4">Dolichyl-phosphate-mannose-protein mannosyltransferase</fullName>
    </recommendedName>
</protein>
<gene>
    <name evidence="2" type="ORF">ATC1_12360</name>
</gene>
<sequence>MTCVAKRSDKVFFFLFPISIYIIINLILIKIHEPWRDEALQWLIAEKLSPIEIISEMKYQGHPALWYLLIFPLNRLGFPYYSANLLSLGFMVVGVFIFLMYSPFPIYVRIIGIFSPIFLYFYPVISRSYCLIPSILFLIASTYPNRHTKTFIYGLLIALLIQTHILMLGMAVLLVLFWIIESIRNYLQTQNREMFFSQWKGLFLPLLSFIFLLIQLSGVKSSSWYHPQNNSLINLLNVLYVKINVIFDTIFGIGKNNAWFLLYWFVVFLVITVVVEKKRSIPVSLLIIIGSLFYQFFVYAFVYVESIQKIITCIFILLWGLWVEWDRIQDRIIHWLYSSVIIFLSLMMMAKLNPDIVLDYKNLYSDSRNIANYINRNVPEDSLLITNSDPAASALLPYLDKHTIMNPVTGEKLSYIQWNQDRLRIINDQQLSEWIKTNFPEKREVYLIFLDTIRNENHNDGIEQFIGSNKPIYQTKGITITDEAYDLYKIDVNW</sequence>
<keyword evidence="1" id="KW-0472">Membrane</keyword>
<proteinExistence type="predicted"/>
<keyword evidence="1" id="KW-0812">Transmembrane</keyword>
<feature type="transmembrane region" description="Helical" evidence="1">
    <location>
        <begin position="151"/>
        <end position="180"/>
    </location>
</feature>
<feature type="transmembrane region" description="Helical" evidence="1">
    <location>
        <begin position="282"/>
        <end position="301"/>
    </location>
</feature>
<evidence type="ECO:0000313" key="2">
    <source>
        <dbReference type="EMBL" id="GAP39824.1"/>
    </source>
</evidence>
<feature type="transmembrane region" description="Helical" evidence="1">
    <location>
        <begin position="332"/>
        <end position="350"/>
    </location>
</feature>
<feature type="transmembrane region" description="Helical" evidence="1">
    <location>
        <begin position="113"/>
        <end position="139"/>
    </location>
</feature>
<accession>A0A0K8PBD3</accession>
<name>A0A0K8PBD3_9CHLR</name>
<dbReference type="RefSeq" id="WP_062278579.1">
    <property type="nucleotide sequence ID" value="NZ_DF968180.1"/>
</dbReference>
<keyword evidence="1" id="KW-1133">Transmembrane helix</keyword>
<feature type="transmembrane region" description="Helical" evidence="1">
    <location>
        <begin position="258"/>
        <end position="275"/>
    </location>
</feature>
<feature type="transmembrane region" description="Helical" evidence="1">
    <location>
        <begin position="12"/>
        <end position="31"/>
    </location>
</feature>
<keyword evidence="3" id="KW-1185">Reference proteome</keyword>
<feature type="transmembrane region" description="Helical" evidence="1">
    <location>
        <begin position="201"/>
        <end position="219"/>
    </location>
</feature>
<feature type="transmembrane region" description="Helical" evidence="1">
    <location>
        <begin position="307"/>
        <end position="325"/>
    </location>
</feature>